<feature type="transmembrane region" description="Helical" evidence="8">
    <location>
        <begin position="1143"/>
        <end position="1165"/>
    </location>
</feature>
<dbReference type="PROSITE" id="PS51382">
    <property type="entry name" value="SPX"/>
    <property type="match status" value="1"/>
</dbReference>
<dbReference type="PANTHER" id="PTHR10783:SF103">
    <property type="entry name" value="SOLUTE CARRIER FAMILY 53 MEMBER 1"/>
    <property type="match status" value="1"/>
</dbReference>
<comment type="subcellular location">
    <subcellularLocation>
        <location evidence="1">Membrane</location>
        <topology evidence="1">Multi-pass membrane protein</topology>
    </subcellularLocation>
</comment>
<evidence type="ECO:0000256" key="2">
    <source>
        <dbReference type="ARBA" id="ARBA00009665"/>
    </source>
</evidence>
<dbReference type="InterPro" id="IPR020904">
    <property type="entry name" value="Sc_DH/Rdtase_CS"/>
</dbReference>
<keyword evidence="12" id="KW-1185">Reference proteome</keyword>
<evidence type="ECO:0000256" key="4">
    <source>
        <dbReference type="ARBA" id="ARBA00022857"/>
    </source>
</evidence>
<dbReference type="PANTHER" id="PTHR10783">
    <property type="entry name" value="XENOTROPIC AND POLYTROPIC RETROVIRUS RECEPTOR 1-RELATED"/>
    <property type="match status" value="1"/>
</dbReference>
<feature type="compositionally biased region" description="Polar residues" evidence="7">
    <location>
        <begin position="530"/>
        <end position="540"/>
    </location>
</feature>
<keyword evidence="6 8" id="KW-0472">Membrane</keyword>
<dbReference type="Proteomes" id="UP000756921">
    <property type="component" value="Unassembled WGS sequence"/>
</dbReference>
<name>A0A9P6GK23_9PLEO</name>
<dbReference type="CDD" id="cd05233">
    <property type="entry name" value="SDR_c"/>
    <property type="match status" value="1"/>
</dbReference>
<dbReference type="GO" id="GO:0016036">
    <property type="term" value="P:cellular response to phosphate starvation"/>
    <property type="evidence" value="ECO:0007669"/>
    <property type="project" value="TreeGrafter"/>
</dbReference>
<reference evidence="11" key="1">
    <citation type="journal article" date="2020" name="Mol. Plant Microbe Interact.">
        <title>Genome Sequence of the Biocontrol Agent Coniothyrium minitans strain Conio (IMI 134523).</title>
        <authorList>
            <person name="Patel D."/>
            <person name="Shittu T.A."/>
            <person name="Baroncelli R."/>
            <person name="Muthumeenakshi S."/>
            <person name="Osborne T.H."/>
            <person name="Janganan T.K."/>
            <person name="Sreenivasaprasad S."/>
        </authorList>
    </citation>
    <scope>NUCLEOTIDE SEQUENCE</scope>
    <source>
        <strain evidence="11">Conio</strain>
    </source>
</reference>
<dbReference type="InterPro" id="IPR004342">
    <property type="entry name" value="EXS_C"/>
</dbReference>
<evidence type="ECO:0000256" key="3">
    <source>
        <dbReference type="ARBA" id="ARBA00022692"/>
    </source>
</evidence>
<dbReference type="SUPFAM" id="SSF51735">
    <property type="entry name" value="NAD(P)-binding Rossmann-fold domains"/>
    <property type="match status" value="1"/>
</dbReference>
<dbReference type="PRINTS" id="PR00081">
    <property type="entry name" value="GDHRDH"/>
</dbReference>
<feature type="transmembrane region" description="Helical" evidence="8">
    <location>
        <begin position="1001"/>
        <end position="1026"/>
    </location>
</feature>
<dbReference type="CDD" id="cd14475">
    <property type="entry name" value="SPX_SYG1_like"/>
    <property type="match status" value="1"/>
</dbReference>
<feature type="region of interest" description="Disordered" evidence="7">
    <location>
        <begin position="1221"/>
        <end position="1361"/>
    </location>
</feature>
<accession>A0A9P6GK23</accession>
<dbReference type="GO" id="GO:0005886">
    <property type="term" value="C:plasma membrane"/>
    <property type="evidence" value="ECO:0007669"/>
    <property type="project" value="TreeGrafter"/>
</dbReference>
<feature type="transmembrane region" description="Helical" evidence="8">
    <location>
        <begin position="1038"/>
        <end position="1054"/>
    </location>
</feature>
<dbReference type="EMBL" id="WJXW01000004">
    <property type="protein sequence ID" value="KAF9737097.1"/>
    <property type="molecule type" value="Genomic_DNA"/>
</dbReference>
<evidence type="ECO:0000256" key="8">
    <source>
        <dbReference type="SAM" id="Phobius"/>
    </source>
</evidence>
<evidence type="ECO:0000313" key="12">
    <source>
        <dbReference type="Proteomes" id="UP000756921"/>
    </source>
</evidence>
<evidence type="ECO:0000313" key="11">
    <source>
        <dbReference type="EMBL" id="KAF9737097.1"/>
    </source>
</evidence>
<feature type="region of interest" description="Disordered" evidence="7">
    <location>
        <begin position="635"/>
        <end position="678"/>
    </location>
</feature>
<evidence type="ECO:0000256" key="5">
    <source>
        <dbReference type="ARBA" id="ARBA00022989"/>
    </source>
</evidence>
<feature type="transmembrane region" description="Helical" evidence="8">
    <location>
        <begin position="978"/>
        <end position="995"/>
    </location>
</feature>
<dbReference type="GO" id="GO:0005794">
    <property type="term" value="C:Golgi apparatus"/>
    <property type="evidence" value="ECO:0007669"/>
    <property type="project" value="TreeGrafter"/>
</dbReference>
<feature type="transmembrane region" description="Helical" evidence="8">
    <location>
        <begin position="951"/>
        <end position="971"/>
    </location>
</feature>
<feature type="compositionally biased region" description="Polar residues" evidence="7">
    <location>
        <begin position="1221"/>
        <end position="1232"/>
    </location>
</feature>
<evidence type="ECO:0000256" key="1">
    <source>
        <dbReference type="ARBA" id="ARBA00004141"/>
    </source>
</evidence>
<evidence type="ECO:0000256" key="6">
    <source>
        <dbReference type="ARBA" id="ARBA00023136"/>
    </source>
</evidence>
<feature type="compositionally biased region" description="Basic and acidic residues" evidence="7">
    <location>
        <begin position="1331"/>
        <end position="1354"/>
    </location>
</feature>
<dbReference type="GO" id="GO:0000822">
    <property type="term" value="F:inositol hexakisphosphate binding"/>
    <property type="evidence" value="ECO:0007669"/>
    <property type="project" value="TreeGrafter"/>
</dbReference>
<dbReference type="Pfam" id="PF03105">
    <property type="entry name" value="SPX"/>
    <property type="match status" value="1"/>
</dbReference>
<keyword evidence="5 8" id="KW-1133">Transmembrane helix</keyword>
<feature type="domain" description="SPX" evidence="10">
    <location>
        <begin position="296"/>
        <end position="780"/>
    </location>
</feature>
<comment type="caution">
    <text evidence="11">The sequence shown here is derived from an EMBL/GenBank/DDBJ whole genome shotgun (WGS) entry which is preliminary data.</text>
</comment>
<evidence type="ECO:0000259" key="10">
    <source>
        <dbReference type="PROSITE" id="PS51382"/>
    </source>
</evidence>
<dbReference type="InterPro" id="IPR004331">
    <property type="entry name" value="SPX_dom"/>
</dbReference>
<dbReference type="GO" id="GO:0006817">
    <property type="term" value="P:phosphate ion transport"/>
    <property type="evidence" value="ECO:0007669"/>
    <property type="project" value="TreeGrafter"/>
</dbReference>
<dbReference type="InterPro" id="IPR036291">
    <property type="entry name" value="NAD(P)-bd_dom_sf"/>
</dbReference>
<proteinExistence type="inferred from homology"/>
<evidence type="ECO:0000259" key="9">
    <source>
        <dbReference type="PROSITE" id="PS51380"/>
    </source>
</evidence>
<protein>
    <submittedName>
        <fullName evidence="11">SYG1-like protein</fullName>
    </submittedName>
</protein>
<feature type="region of interest" description="Disordered" evidence="7">
    <location>
        <begin position="386"/>
        <end position="543"/>
    </location>
</feature>
<dbReference type="InterPro" id="IPR002347">
    <property type="entry name" value="SDR_fam"/>
</dbReference>
<feature type="transmembrane region" description="Helical" evidence="8">
    <location>
        <begin position="922"/>
        <end position="939"/>
    </location>
</feature>
<dbReference type="PROSITE" id="PS51380">
    <property type="entry name" value="EXS"/>
    <property type="match status" value="1"/>
</dbReference>
<dbReference type="Gene3D" id="3.40.50.720">
    <property type="entry name" value="NAD(P)-binding Rossmann-like Domain"/>
    <property type="match status" value="1"/>
</dbReference>
<dbReference type="Pfam" id="PF03124">
    <property type="entry name" value="EXS"/>
    <property type="match status" value="1"/>
</dbReference>
<comment type="similarity">
    <text evidence="2">Belongs to the SYG1 (TC 2.A.94) family.</text>
</comment>
<feature type="compositionally biased region" description="Basic and acidic residues" evidence="7">
    <location>
        <begin position="1299"/>
        <end position="1318"/>
    </location>
</feature>
<feature type="transmembrane region" description="Helical" evidence="8">
    <location>
        <begin position="873"/>
        <end position="893"/>
    </location>
</feature>
<dbReference type="OrthoDB" id="9970435at2759"/>
<feature type="transmembrane region" description="Helical" evidence="8">
    <location>
        <begin position="1074"/>
        <end position="1092"/>
    </location>
</feature>
<keyword evidence="4" id="KW-0521">NADP</keyword>
<evidence type="ECO:0000256" key="7">
    <source>
        <dbReference type="SAM" id="MobiDB-lite"/>
    </source>
</evidence>
<dbReference type="Pfam" id="PF00106">
    <property type="entry name" value="adh_short"/>
    <property type="match status" value="1"/>
</dbReference>
<feature type="compositionally biased region" description="Acidic residues" evidence="7">
    <location>
        <begin position="1319"/>
        <end position="1330"/>
    </location>
</feature>
<dbReference type="PROSITE" id="PS00061">
    <property type="entry name" value="ADH_SHORT"/>
    <property type="match status" value="1"/>
</dbReference>
<sequence length="1361" mass="152799">MSPTNKAQDLFNVNGLVAVITGGGSGLGLYAARALDANGAKAVYIIGRREETLNEAARTAVNGTLKPIVGDVTNKQSLQKIAEQVRKEEGYINLLFANAGISGPNHAKDVPDKPSVKDFQKAVFASDPQGFTQALHVNNTAVFYTTIVFLDLLDEGNKKGNVPQDSQVIVTSSVAGFSRFLASSFAYSTSKAAVNHLVKMLSTYFSQNGFRIRANLIAPGLYPSEMTQGMTKDMEPLGGVKGHEAFSDAYKAEASLAPAERTGSEEDFAGTILYLASRAGAYLNATHHEVRKGEIANPTRELERDLVPEWRVKYLDYKLGKKKLKAIQRALKTVHQNPRTRFRGPNGFTPSPYDTAPRYSFLNRNHGQATATVDRQPEDLRALAIGNSLSSRDSPRDVRKAPPAVGVPQDEEAPLNAHDDPKFPGMTRYGSIIGSPPKARGQSKAPPSLKLPGAALDPDEISSRSVPPPEPLSPKNITTDMSFGPTEGTDDGNREQGPPNAFEVGKTRSPTHKHTKSLPARYKSIFTPKRMNSNPSTPVTQAPRPLLSRVFSLSQKDPEPSSPGDVPLEAYRELDLRQTEFFLFLDKELDKVETFYKQKEDEATARLAVLREQLHMMRDRRLDDLINRQAAKIKAKAQKQAKHGDVGKPLMNGQLSGSEDDAPNADPKDKTSTSWGNPLDSALQAVQAGRYGKSTKAMHDLATPAIGPVRLDEHRDYVRRPETDVSYDTARRKLKVAMQEYYRGLELLKSYALLNRTAFRKISKKYDKAVNARPSLRYMTEKVNKTWFVNSDVIEGHIQQTEDLYSRYFEKGKRKVAVGKLRIKIARAGDYTEQSFRNGLLLGLGAVFGVQGIVKAAQLLYSDDATLATNTSYLLQIYAGYFLMNLLFLLFCLDCRVWLSSRINYVFVFEYDTRHHLDWRQLAEIPSFFLFLLGFFMWLNFSQYGADAMYIYYPVILLGLVTIFLFNPLPILHHRSRLWLIFSMWRLFCAGYYPVEWRDFYMGDMFCSLTYSMGNIELFFCLYANYWENPAQCNSSNSRLLGFFATLPGIWRAVQCFRRYHDTGNAFPHLLNMGKYMATIIFYMTLSIYRIDQTTANRAVFITFATVNSIYTSFWDVYYDWSLGDPSAKHPFLRQNLGYKKVWMYYLAMVIDPILRFNWIFYAVIPLQLQHSAITSFFVSFSEVFRRGMWSLFRVENEHCSNVGHFRASRDVPLPYELSSSDADGSISQGHSQRVDEEQPLTPHLSRTSTAPMPPYASGADVGSASVRRRRASDIGLQQQPSPMARGLQRMGTALRTAHNQDFEKRKKPELGEAAAKDDDSDDDDDDDGEERSGETSDRESAREIERVSSEAEVGRAGPAT</sequence>
<feature type="domain" description="EXS" evidence="9">
    <location>
        <begin position="1032"/>
        <end position="1226"/>
    </location>
</feature>
<keyword evidence="3 8" id="KW-0812">Transmembrane</keyword>
<organism evidence="11 12">
    <name type="scientific">Paraphaeosphaeria minitans</name>
    <dbReference type="NCBI Taxonomy" id="565426"/>
    <lineage>
        <taxon>Eukaryota</taxon>
        <taxon>Fungi</taxon>
        <taxon>Dikarya</taxon>
        <taxon>Ascomycota</taxon>
        <taxon>Pezizomycotina</taxon>
        <taxon>Dothideomycetes</taxon>
        <taxon>Pleosporomycetidae</taxon>
        <taxon>Pleosporales</taxon>
        <taxon>Massarineae</taxon>
        <taxon>Didymosphaeriaceae</taxon>
        <taxon>Paraphaeosphaeria</taxon>
    </lineage>
</organism>
<gene>
    <name evidence="11" type="ORF">PMIN01_04876</name>
</gene>